<dbReference type="GO" id="GO:0005198">
    <property type="term" value="F:structural molecule activity"/>
    <property type="evidence" value="ECO:0007669"/>
    <property type="project" value="InterPro"/>
</dbReference>
<proteinExistence type="inferred from homology"/>
<name>H0UQU9_9BACT</name>
<evidence type="ECO:0000256" key="5">
    <source>
        <dbReference type="HAMAP-Rule" id="MF_00416"/>
    </source>
</evidence>
<dbReference type="GO" id="GO:0009428">
    <property type="term" value="C:bacterial-type flagellum basal body, distal rod, P ring"/>
    <property type="evidence" value="ECO:0007669"/>
    <property type="project" value="InterPro"/>
</dbReference>
<organism evidence="7 8">
    <name type="scientific">Thermanaerovibrio velox DSM 12556</name>
    <dbReference type="NCBI Taxonomy" id="926567"/>
    <lineage>
        <taxon>Bacteria</taxon>
        <taxon>Thermotogati</taxon>
        <taxon>Synergistota</taxon>
        <taxon>Synergistia</taxon>
        <taxon>Synergistales</taxon>
        <taxon>Synergistaceae</taxon>
        <taxon>Thermanaerovibrio</taxon>
    </lineage>
</organism>
<keyword evidence="4 5" id="KW-0975">Bacterial flagellum</keyword>
<feature type="signal peptide" evidence="5">
    <location>
        <begin position="1"/>
        <end position="18"/>
    </location>
</feature>
<dbReference type="PRINTS" id="PR01010">
    <property type="entry name" value="FLGPRINGFLGI"/>
</dbReference>
<keyword evidence="7" id="KW-0282">Flagellum</keyword>
<keyword evidence="8" id="KW-1185">Reference proteome</keyword>
<keyword evidence="3 5" id="KW-0732">Signal</keyword>
<gene>
    <name evidence="5" type="primary">flgI</name>
    <name evidence="7" type="ORF">TheveDRAFT_0619</name>
</gene>
<dbReference type="EMBL" id="CM001377">
    <property type="protein sequence ID" value="EHM09778.1"/>
    <property type="molecule type" value="Genomic_DNA"/>
</dbReference>
<dbReference type="STRING" id="926567.TheveDRAFT_0619"/>
<dbReference type="RefSeq" id="WP_006583271.1">
    <property type="nucleotide sequence ID" value="NZ_CM001377.1"/>
</dbReference>
<keyword evidence="7" id="KW-0969">Cilium</keyword>
<dbReference type="HOGENOM" id="CLU_045235_1_0_0"/>
<dbReference type="PROSITE" id="PS51257">
    <property type="entry name" value="PROKAR_LIPOPROTEIN"/>
    <property type="match status" value="1"/>
</dbReference>
<dbReference type="OrthoDB" id="9786431at2"/>
<keyword evidence="7" id="KW-0966">Cell projection</keyword>
<dbReference type="PANTHER" id="PTHR30381:SF0">
    <property type="entry name" value="FLAGELLAR P-RING PROTEIN"/>
    <property type="match status" value="1"/>
</dbReference>
<feature type="region of interest" description="Disordered" evidence="6">
    <location>
        <begin position="285"/>
        <end position="304"/>
    </location>
</feature>
<comment type="function">
    <text evidence="1 5">Assembles around the rod to form the L-ring and probably protects the motor/basal body from shearing forces during rotation.</text>
</comment>
<evidence type="ECO:0000313" key="7">
    <source>
        <dbReference type="EMBL" id="EHM09778.1"/>
    </source>
</evidence>
<dbReference type="GO" id="GO:0071973">
    <property type="term" value="P:bacterial-type flagellum-dependent cell motility"/>
    <property type="evidence" value="ECO:0007669"/>
    <property type="project" value="InterPro"/>
</dbReference>
<feature type="chain" id="PRO_5009013456" description="Flagellar P-ring protein" evidence="5">
    <location>
        <begin position="19"/>
        <end position="363"/>
    </location>
</feature>
<comment type="subunit">
    <text evidence="5">The basal body constitutes a major portion of the flagellar organelle and consists of four rings (L,P,S, and M) mounted on a central rod.</text>
</comment>
<evidence type="ECO:0000256" key="6">
    <source>
        <dbReference type="SAM" id="MobiDB-lite"/>
    </source>
</evidence>
<evidence type="ECO:0000256" key="4">
    <source>
        <dbReference type="ARBA" id="ARBA00023143"/>
    </source>
</evidence>
<dbReference type="NCBIfam" id="NF003676">
    <property type="entry name" value="PRK05303.1"/>
    <property type="match status" value="1"/>
</dbReference>
<comment type="subcellular location">
    <subcellularLocation>
        <location evidence="2 5">Bacterial flagellum basal body</location>
    </subcellularLocation>
</comment>
<evidence type="ECO:0000313" key="8">
    <source>
        <dbReference type="Proteomes" id="UP000005730"/>
    </source>
</evidence>
<dbReference type="Proteomes" id="UP000005730">
    <property type="component" value="Chromosome"/>
</dbReference>
<accession>H0UQU9</accession>
<dbReference type="HAMAP" id="MF_00416">
    <property type="entry name" value="FlgI"/>
    <property type="match status" value="1"/>
</dbReference>
<reference evidence="7 8" key="1">
    <citation type="submission" date="2011-10" db="EMBL/GenBank/DDBJ databases">
        <title>The Noncontiguous Finished genome of Thermanaerovibrio velox DSM 12556.</title>
        <authorList>
            <consortium name="US DOE Joint Genome Institute (JGI-PGF)"/>
            <person name="Lucas S."/>
            <person name="Copeland A."/>
            <person name="Lapidus A."/>
            <person name="Glavina del Rio T."/>
            <person name="Dalin E."/>
            <person name="Tice H."/>
            <person name="Bruce D."/>
            <person name="Goodwin L."/>
            <person name="Pitluck S."/>
            <person name="Peters L."/>
            <person name="Mikhailova N."/>
            <person name="Teshima H."/>
            <person name="Kyrpides N."/>
            <person name="Mavromatis K."/>
            <person name="Ivanova N."/>
            <person name="Markowitz V."/>
            <person name="Cheng J.-F."/>
            <person name="Hugenholtz P."/>
            <person name="Woyke T."/>
            <person name="Wu D."/>
            <person name="Spring S."/>
            <person name="Brambilla E.-M."/>
            <person name="Klenk H.-P."/>
            <person name="Eisen J.A."/>
        </authorList>
    </citation>
    <scope>NUCLEOTIDE SEQUENCE [LARGE SCALE GENOMIC DNA]</scope>
    <source>
        <strain evidence="7 8">DSM 12556</strain>
    </source>
</reference>
<dbReference type="AlphaFoldDB" id="H0UQU9"/>
<protein>
    <recommendedName>
        <fullName evidence="5">Flagellar P-ring protein</fullName>
    </recommendedName>
    <alternativeName>
        <fullName evidence="5">Basal body P-ring protein</fullName>
    </alternativeName>
</protein>
<dbReference type="GO" id="GO:0030288">
    <property type="term" value="C:outer membrane-bounded periplasmic space"/>
    <property type="evidence" value="ECO:0007669"/>
    <property type="project" value="InterPro"/>
</dbReference>
<comment type="similarity">
    <text evidence="5">Belongs to the FlgI family.</text>
</comment>
<evidence type="ECO:0000256" key="3">
    <source>
        <dbReference type="ARBA" id="ARBA00022729"/>
    </source>
</evidence>
<evidence type="ECO:0000256" key="1">
    <source>
        <dbReference type="ARBA" id="ARBA00002591"/>
    </source>
</evidence>
<dbReference type="PANTHER" id="PTHR30381">
    <property type="entry name" value="FLAGELLAR P-RING PERIPLASMIC PROTEIN FLGI"/>
    <property type="match status" value="1"/>
</dbReference>
<dbReference type="InterPro" id="IPR001782">
    <property type="entry name" value="Flag_FlgI"/>
</dbReference>
<dbReference type="eggNOG" id="COG1706">
    <property type="taxonomic scope" value="Bacteria"/>
</dbReference>
<sequence precursor="true">MRLKAVVPILLVFFSCSAALGVDVRIKDLVDLEGARPNQLVGMGLVVGLSGTGDKGDMAMRMLSNMAMNYGLNVDPKVIKSKNAAVVSVTCELPAFVSPGQTLDVLVSALGDAKSLQGGVLLQTPLKAANGRVYAVAQGPVSIGGFSAGGQGAQTVKNFQTVARIPGGAIVEQGVDSSVAPAGRLVLLLRRPDFTTAQRIADAINKKYGGVAFPVDAGRVEVQPPGGVRGGITGFISSIEGLRVAPDVVARVVVNERTGTVVMGGEVKLSPAAVAHGNLTVKVSERPEASQPNPLSGGRTQVLPRTDVSATEGSGQVVMLPEASTVSDLVKALNAVGASPRDLIPILQALDQAGALQGQLVIQ</sequence>
<evidence type="ECO:0000256" key="2">
    <source>
        <dbReference type="ARBA" id="ARBA00004117"/>
    </source>
</evidence>
<dbReference type="Pfam" id="PF02119">
    <property type="entry name" value="FlgI"/>
    <property type="match status" value="1"/>
</dbReference>